<name>A0ABR6CJE1_9BACI</name>
<accession>A0ABR6CJE1</accession>
<dbReference type="Proteomes" id="UP000626697">
    <property type="component" value="Unassembled WGS sequence"/>
</dbReference>
<evidence type="ECO:0000313" key="8">
    <source>
        <dbReference type="Proteomes" id="UP000626697"/>
    </source>
</evidence>
<dbReference type="InterPro" id="IPR039424">
    <property type="entry name" value="SBP_5"/>
</dbReference>
<evidence type="ECO:0000256" key="2">
    <source>
        <dbReference type="ARBA" id="ARBA00005695"/>
    </source>
</evidence>
<evidence type="ECO:0000256" key="4">
    <source>
        <dbReference type="ARBA" id="ARBA00022729"/>
    </source>
</evidence>
<feature type="signal peptide" evidence="5">
    <location>
        <begin position="1"/>
        <end position="21"/>
    </location>
</feature>
<dbReference type="InterPro" id="IPR000914">
    <property type="entry name" value="SBP_5_dom"/>
</dbReference>
<dbReference type="CDD" id="cd08504">
    <property type="entry name" value="PBP2_OppA"/>
    <property type="match status" value="1"/>
</dbReference>
<evidence type="ECO:0000259" key="6">
    <source>
        <dbReference type="Pfam" id="PF00496"/>
    </source>
</evidence>
<keyword evidence="8" id="KW-1185">Reference proteome</keyword>
<comment type="caution">
    <text evidence="7">The sequence shown here is derived from an EMBL/GenBank/DDBJ whole genome shotgun (WGS) entry which is preliminary data.</text>
</comment>
<protein>
    <submittedName>
        <fullName evidence="7">Oligopeptide transport system substrate-binding protein</fullName>
    </submittedName>
</protein>
<sequence length="561" mass="61727">MKKSKYSLLLTLTLVLSVFLAACGGGNSADKGDKKSDGAKTSNVAQEIKVLSRSEIPTLDSVKTTDEIGFNVLNSINEGLYTADKDGSSVPALVDGEPKVSEDGKTVTFKLVDAKWSNGDPVTANDFVYAWQRAIDPATASEYGPYMMNGKIAGAQEITDAAVAKKEFDLNTLGIKALDEKTLEVKFEKVLPYWKDLMAFPTFYPQNEKFVKEKGDAYASNAENLLSNGAFKITSWNGPTATEWTLEKNDNYREAKAVSLKKITFNVVKDNNAQVNAFEGGEADITDILASDLVPQYQGDERMVSSLQPSVFWVKMNYKNAALANVHIREAIAKAFNKEDIAASILNNGSIAANYFVPKQFVSTPDGKDFREKNGDLIVFNAKEAKAAWEKGLADLGIDKLELRYLGGDTDSAKKVDEYIKNQLETNLPGLKVNLESVPFAIRLDRAKAGNYDLLHSGWGPDYPDAMTFADLWLTDGPNNEMTYSSAKYDGLIKKAEEVAANQEEYVSTLQEAERVFLAEDYGVAPTYQKADNILINTKVKGLVALPFGPNYSYKWITVEE</sequence>
<comment type="similarity">
    <text evidence="2">Belongs to the bacterial solute-binding protein 5 family.</text>
</comment>
<evidence type="ECO:0000313" key="7">
    <source>
        <dbReference type="EMBL" id="MBA9025189.1"/>
    </source>
</evidence>
<organism evidence="7 8">
    <name type="scientific">Peribacillus huizhouensis</name>
    <dbReference type="NCBI Taxonomy" id="1501239"/>
    <lineage>
        <taxon>Bacteria</taxon>
        <taxon>Bacillati</taxon>
        <taxon>Bacillota</taxon>
        <taxon>Bacilli</taxon>
        <taxon>Bacillales</taxon>
        <taxon>Bacillaceae</taxon>
        <taxon>Peribacillus</taxon>
    </lineage>
</organism>
<dbReference type="PANTHER" id="PTHR30290">
    <property type="entry name" value="PERIPLASMIC BINDING COMPONENT OF ABC TRANSPORTER"/>
    <property type="match status" value="1"/>
</dbReference>
<feature type="chain" id="PRO_5046382714" evidence="5">
    <location>
        <begin position="22"/>
        <end position="561"/>
    </location>
</feature>
<evidence type="ECO:0000256" key="5">
    <source>
        <dbReference type="SAM" id="SignalP"/>
    </source>
</evidence>
<dbReference type="SUPFAM" id="SSF53850">
    <property type="entry name" value="Periplasmic binding protein-like II"/>
    <property type="match status" value="1"/>
</dbReference>
<proteinExistence type="inferred from homology"/>
<dbReference type="InterPro" id="IPR030678">
    <property type="entry name" value="Peptide/Ni-bd"/>
</dbReference>
<gene>
    <name evidence="7" type="ORF">HNP81_000471</name>
</gene>
<dbReference type="Gene3D" id="3.40.190.10">
    <property type="entry name" value="Periplasmic binding protein-like II"/>
    <property type="match status" value="1"/>
</dbReference>
<dbReference type="PANTHER" id="PTHR30290:SF10">
    <property type="entry name" value="PERIPLASMIC OLIGOPEPTIDE-BINDING PROTEIN-RELATED"/>
    <property type="match status" value="1"/>
</dbReference>
<comment type="subcellular location">
    <subcellularLocation>
        <location evidence="1">Cell envelope</location>
    </subcellularLocation>
</comment>
<dbReference type="PIRSF" id="PIRSF002741">
    <property type="entry name" value="MppA"/>
    <property type="match status" value="1"/>
</dbReference>
<keyword evidence="3" id="KW-0813">Transport</keyword>
<evidence type="ECO:0000256" key="3">
    <source>
        <dbReference type="ARBA" id="ARBA00022448"/>
    </source>
</evidence>
<dbReference type="RefSeq" id="WP_182501414.1">
    <property type="nucleotide sequence ID" value="NZ_JACJHX010000001.1"/>
</dbReference>
<dbReference type="Gene3D" id="3.90.76.10">
    <property type="entry name" value="Dipeptide-binding Protein, Domain 1"/>
    <property type="match status" value="1"/>
</dbReference>
<feature type="domain" description="Solute-binding protein family 5" evidence="6">
    <location>
        <begin position="90"/>
        <end position="480"/>
    </location>
</feature>
<dbReference type="EMBL" id="JACJHX010000001">
    <property type="protein sequence ID" value="MBA9025189.1"/>
    <property type="molecule type" value="Genomic_DNA"/>
</dbReference>
<dbReference type="Gene3D" id="3.10.105.10">
    <property type="entry name" value="Dipeptide-binding Protein, Domain 3"/>
    <property type="match status" value="1"/>
</dbReference>
<dbReference type="PROSITE" id="PS51257">
    <property type="entry name" value="PROKAR_LIPOPROTEIN"/>
    <property type="match status" value="1"/>
</dbReference>
<reference evidence="7 8" key="1">
    <citation type="submission" date="2020-08" db="EMBL/GenBank/DDBJ databases">
        <title>Genomic Encyclopedia of Type Strains, Phase IV (KMG-IV): sequencing the most valuable type-strain genomes for metagenomic binning, comparative biology and taxonomic classification.</title>
        <authorList>
            <person name="Goeker M."/>
        </authorList>
    </citation>
    <scope>NUCLEOTIDE SEQUENCE [LARGE SCALE GENOMIC DNA]</scope>
    <source>
        <strain evidence="7 8">DSM 105481</strain>
    </source>
</reference>
<dbReference type="Pfam" id="PF00496">
    <property type="entry name" value="SBP_bac_5"/>
    <property type="match status" value="1"/>
</dbReference>
<evidence type="ECO:0000256" key="1">
    <source>
        <dbReference type="ARBA" id="ARBA00004196"/>
    </source>
</evidence>
<keyword evidence="4 5" id="KW-0732">Signal</keyword>